<dbReference type="EMBL" id="LR797500">
    <property type="protein sequence ID" value="CAB4220255.1"/>
    <property type="molecule type" value="Genomic_DNA"/>
</dbReference>
<accession>A0A6J5Q8H3</accession>
<gene>
    <name evidence="2" type="ORF">UFOVP1020_47</name>
    <name evidence="3" type="ORF">UFOVP1170_42</name>
    <name evidence="4" type="ORF">UFOVP1621_3</name>
    <name evidence="1" type="ORF">UFOVP512_52</name>
</gene>
<evidence type="ECO:0000313" key="3">
    <source>
        <dbReference type="EMBL" id="CAB4188079.1"/>
    </source>
</evidence>
<name>A0A6J5Q8H3_9CAUD</name>
<dbReference type="Gene3D" id="3.40.50.300">
    <property type="entry name" value="P-loop containing nucleotide triphosphate hydrolases"/>
    <property type="match status" value="1"/>
</dbReference>
<dbReference type="InterPro" id="IPR027417">
    <property type="entry name" value="P-loop_NTPase"/>
</dbReference>
<proteinExistence type="predicted"/>
<evidence type="ECO:0000313" key="1">
    <source>
        <dbReference type="EMBL" id="CAB4147916.1"/>
    </source>
</evidence>
<dbReference type="EMBL" id="LR796970">
    <property type="protein sequence ID" value="CAB4178706.1"/>
    <property type="molecule type" value="Genomic_DNA"/>
</dbReference>
<protein>
    <recommendedName>
        <fullName evidence="5">Terminase</fullName>
    </recommendedName>
</protein>
<dbReference type="EMBL" id="LR797115">
    <property type="protein sequence ID" value="CAB4188079.1"/>
    <property type="molecule type" value="Genomic_DNA"/>
</dbReference>
<dbReference type="EMBL" id="LR796488">
    <property type="protein sequence ID" value="CAB4147916.1"/>
    <property type="molecule type" value="Genomic_DNA"/>
</dbReference>
<evidence type="ECO:0000313" key="2">
    <source>
        <dbReference type="EMBL" id="CAB4178706.1"/>
    </source>
</evidence>
<reference evidence="2" key="1">
    <citation type="submission" date="2020-05" db="EMBL/GenBank/DDBJ databases">
        <authorList>
            <person name="Chiriac C."/>
            <person name="Salcher M."/>
            <person name="Ghai R."/>
            <person name="Kavagutti S V."/>
        </authorList>
    </citation>
    <scope>NUCLEOTIDE SEQUENCE</scope>
</reference>
<organism evidence="2">
    <name type="scientific">uncultured Caudovirales phage</name>
    <dbReference type="NCBI Taxonomy" id="2100421"/>
    <lineage>
        <taxon>Viruses</taxon>
        <taxon>Duplodnaviria</taxon>
        <taxon>Heunggongvirae</taxon>
        <taxon>Uroviricota</taxon>
        <taxon>Caudoviricetes</taxon>
        <taxon>Peduoviridae</taxon>
        <taxon>Maltschvirus</taxon>
        <taxon>Maltschvirus maltsch</taxon>
    </lineage>
</organism>
<evidence type="ECO:0008006" key="5">
    <source>
        <dbReference type="Google" id="ProtNLM"/>
    </source>
</evidence>
<dbReference type="Gene3D" id="3.30.420.280">
    <property type="match status" value="1"/>
</dbReference>
<dbReference type="Pfam" id="PF03237">
    <property type="entry name" value="Terminase_6N"/>
    <property type="match status" value="1"/>
</dbReference>
<sequence length="421" mass="47232">MAATVVIPYSPRHAFVPYHETDKRWSVVIAHRRAGKTMAQVNRLIRSALTCPKPEPRTAYIAPLLKQAKDVAWTYLKRFGLVIPGAEANESELRVDFPNGGRVRLYGADNPDGMRGIYLDDVALDEYADMRPSVLPEIIRPALSDRRGAMTIGGTPKGHNDLHKLWEQAKDDPEWFALELRASKTGLVAPDELESARKLMTPEQYAQEYECSFEAAITGAYWGREMAAAEDAGRICRVDVDPAAPVLTAWDLGVRDATAIWFFQILAGGINVVDYYEATGVGLDHYAEILRAKRYFTGKCLVPHDAKVKEWGSGRTRIEQMEALGLQPELVADHRLMDGIGAARETLARVRFDAVRCKDGIEALKQYRADFDEERKVLKPTPRHDWTSHAADSFRYLAMGWQAEVKPKAHKPRQQGGWMAS</sequence>
<evidence type="ECO:0000313" key="4">
    <source>
        <dbReference type="EMBL" id="CAB4220255.1"/>
    </source>
</evidence>